<dbReference type="KEGG" id="osu:NT6N_16860"/>
<name>A0AAT9FL28_9BACT</name>
<proteinExistence type="predicted"/>
<reference evidence="1" key="1">
    <citation type="submission" date="2024-07" db="EMBL/GenBank/DDBJ databases">
        <title>Complete genome sequence of Verrucomicrobiaceae bacterium NT6N.</title>
        <authorList>
            <person name="Huang C."/>
            <person name="Takami H."/>
            <person name="Hamasaki K."/>
        </authorList>
    </citation>
    <scope>NUCLEOTIDE SEQUENCE</scope>
    <source>
        <strain evidence="1">NT6N</strain>
    </source>
</reference>
<organism evidence="1">
    <name type="scientific">Oceaniferula spumae</name>
    <dbReference type="NCBI Taxonomy" id="2979115"/>
    <lineage>
        <taxon>Bacteria</taxon>
        <taxon>Pseudomonadati</taxon>
        <taxon>Verrucomicrobiota</taxon>
        <taxon>Verrucomicrobiia</taxon>
        <taxon>Verrucomicrobiales</taxon>
        <taxon>Verrucomicrobiaceae</taxon>
        <taxon>Oceaniferula</taxon>
    </lineage>
</organism>
<dbReference type="AlphaFoldDB" id="A0AAT9FL28"/>
<evidence type="ECO:0000313" key="1">
    <source>
        <dbReference type="EMBL" id="BDS06646.1"/>
    </source>
</evidence>
<protein>
    <submittedName>
        <fullName evidence="1">Uncharacterized protein</fullName>
    </submittedName>
</protein>
<accession>A0AAT9FL28</accession>
<gene>
    <name evidence="1" type="ORF">NT6N_16860</name>
</gene>
<sequence length="41" mass="4344">MKKKTRHTQVPGLVKKIVISIALLATAHEKCDASEAKQGGG</sequence>
<dbReference type="EMBL" id="AP026866">
    <property type="protein sequence ID" value="BDS06646.1"/>
    <property type="molecule type" value="Genomic_DNA"/>
</dbReference>